<dbReference type="AlphaFoldDB" id="A0A1Y6IZD8"/>
<dbReference type="EMBL" id="JAWRCO010000001">
    <property type="protein sequence ID" value="MDW6002323.1"/>
    <property type="molecule type" value="Genomic_DNA"/>
</dbReference>
<dbReference type="Proteomes" id="UP000196125">
    <property type="component" value="Unassembled WGS sequence"/>
</dbReference>
<protein>
    <submittedName>
        <fullName evidence="2">Uncharacterized protein</fullName>
    </submittedName>
</protein>
<organism evidence="2 3">
    <name type="scientific">Vibrio mangrovi</name>
    <dbReference type="NCBI Taxonomy" id="474394"/>
    <lineage>
        <taxon>Bacteria</taxon>
        <taxon>Pseudomonadati</taxon>
        <taxon>Pseudomonadota</taxon>
        <taxon>Gammaproteobacteria</taxon>
        <taxon>Vibrionales</taxon>
        <taxon>Vibrionaceae</taxon>
        <taxon>Vibrio</taxon>
    </lineage>
</organism>
<name>A0A1Y6IZD8_9VIBR</name>
<evidence type="ECO:0000313" key="2">
    <source>
        <dbReference type="EMBL" id="SMS03035.1"/>
    </source>
</evidence>
<proteinExistence type="predicted"/>
<dbReference type="RefSeq" id="WP_087483030.1">
    <property type="nucleotide sequence ID" value="NZ_AP024883.1"/>
</dbReference>
<evidence type="ECO:0000313" key="4">
    <source>
        <dbReference type="Proteomes" id="UP001283366"/>
    </source>
</evidence>
<dbReference type="Proteomes" id="UP001283366">
    <property type="component" value="Unassembled WGS sequence"/>
</dbReference>
<dbReference type="OrthoDB" id="5829997at2"/>
<accession>A0A1Y6IZD8</accession>
<reference evidence="1 4" key="2">
    <citation type="submission" date="2023-11" db="EMBL/GenBank/DDBJ databases">
        <title>Plant-associative lifestyle of Vibrio porteresiae and its evolutionary dynamics.</title>
        <authorList>
            <person name="Rameshkumar N."/>
            <person name="Kirti K."/>
        </authorList>
    </citation>
    <scope>NUCLEOTIDE SEQUENCE [LARGE SCALE GENOMIC DNA]</scope>
    <source>
        <strain evidence="1 4">MSSRF38</strain>
    </source>
</reference>
<keyword evidence="4" id="KW-1185">Reference proteome</keyword>
<dbReference type="EMBL" id="FXXI01000016">
    <property type="protein sequence ID" value="SMS03035.1"/>
    <property type="molecule type" value="Genomic_DNA"/>
</dbReference>
<sequence>MNFRDQETLILEHYMPGFTHLSEEEADQYWFEASPQTVYQTNMALQKLRGKGKNFLSMFEASRADICDFPDLLCYDIPYWEYQKHCIESWDNPDPEKTNRLRILMNIPCFHREIPAGYSCTFNDEWIRLFMNGQMVYGSLYSASHYILSKIEEAVNSWIEQCYPHQVQMDVHLDRSDDNCIQVSFDSNHIFNYQQTHKAKKECRRLYSALSEKLEQELNRQIPATYLIEFIDSDGSPQADFVFKNNQTLSLVCPVRFLEDFTRLTQSNHQLDFLVNRYVKQITSQLIELGF</sequence>
<reference evidence="2 3" key="1">
    <citation type="submission" date="2017-05" db="EMBL/GenBank/DDBJ databases">
        <authorList>
            <person name="Song R."/>
            <person name="Chenine A.L."/>
            <person name="Ruprecht R.M."/>
        </authorList>
    </citation>
    <scope>NUCLEOTIDE SEQUENCE [LARGE SCALE GENOMIC DNA]</scope>
    <source>
        <strain evidence="2 3">CECT 7927</strain>
    </source>
</reference>
<evidence type="ECO:0000313" key="1">
    <source>
        <dbReference type="EMBL" id="MDW6002323.1"/>
    </source>
</evidence>
<evidence type="ECO:0000313" key="3">
    <source>
        <dbReference type="Proteomes" id="UP000196125"/>
    </source>
</evidence>
<gene>
    <name evidence="1" type="ORF">SBX37_05520</name>
    <name evidence="2" type="ORF">VIM7927_04398</name>
</gene>